<sequence length="82" mass="8895">MLSLCSCLPSVLALQPLLFLQSLPFSGLVVAVVQTGLSEPCVAYFVRKRVGMFGFYYLKGHLLRQASLDDAAASFEGHRCVG</sequence>
<name>A0ACB8UGD9_9APHY</name>
<dbReference type="Proteomes" id="UP001055072">
    <property type="component" value="Unassembled WGS sequence"/>
</dbReference>
<accession>A0ACB8UGD9</accession>
<keyword evidence="2" id="KW-1185">Reference proteome</keyword>
<reference evidence="1" key="1">
    <citation type="journal article" date="2021" name="Environ. Microbiol.">
        <title>Gene family expansions and transcriptome signatures uncover fungal adaptations to wood decay.</title>
        <authorList>
            <person name="Hage H."/>
            <person name="Miyauchi S."/>
            <person name="Viragh M."/>
            <person name="Drula E."/>
            <person name="Min B."/>
            <person name="Chaduli D."/>
            <person name="Navarro D."/>
            <person name="Favel A."/>
            <person name="Norest M."/>
            <person name="Lesage-Meessen L."/>
            <person name="Balint B."/>
            <person name="Merenyi Z."/>
            <person name="de Eugenio L."/>
            <person name="Morin E."/>
            <person name="Martinez A.T."/>
            <person name="Baldrian P."/>
            <person name="Stursova M."/>
            <person name="Martinez M.J."/>
            <person name="Novotny C."/>
            <person name="Magnuson J.K."/>
            <person name="Spatafora J.W."/>
            <person name="Maurice S."/>
            <person name="Pangilinan J."/>
            <person name="Andreopoulos W."/>
            <person name="LaButti K."/>
            <person name="Hundley H."/>
            <person name="Na H."/>
            <person name="Kuo A."/>
            <person name="Barry K."/>
            <person name="Lipzen A."/>
            <person name="Henrissat B."/>
            <person name="Riley R."/>
            <person name="Ahrendt S."/>
            <person name="Nagy L.G."/>
            <person name="Grigoriev I.V."/>
            <person name="Martin F."/>
            <person name="Rosso M.N."/>
        </authorList>
    </citation>
    <scope>NUCLEOTIDE SEQUENCE</scope>
    <source>
        <strain evidence="1">CBS 384.51</strain>
    </source>
</reference>
<comment type="caution">
    <text evidence="1">The sequence shown here is derived from an EMBL/GenBank/DDBJ whole genome shotgun (WGS) entry which is preliminary data.</text>
</comment>
<evidence type="ECO:0000313" key="2">
    <source>
        <dbReference type="Proteomes" id="UP001055072"/>
    </source>
</evidence>
<gene>
    <name evidence="1" type="ORF">BDY19DRAFT_421781</name>
</gene>
<proteinExistence type="predicted"/>
<organism evidence="1 2">
    <name type="scientific">Irpex rosettiformis</name>
    <dbReference type="NCBI Taxonomy" id="378272"/>
    <lineage>
        <taxon>Eukaryota</taxon>
        <taxon>Fungi</taxon>
        <taxon>Dikarya</taxon>
        <taxon>Basidiomycota</taxon>
        <taxon>Agaricomycotina</taxon>
        <taxon>Agaricomycetes</taxon>
        <taxon>Polyporales</taxon>
        <taxon>Irpicaceae</taxon>
        <taxon>Irpex</taxon>
    </lineage>
</organism>
<evidence type="ECO:0000313" key="1">
    <source>
        <dbReference type="EMBL" id="KAI0093345.1"/>
    </source>
</evidence>
<protein>
    <submittedName>
        <fullName evidence="1">Uncharacterized protein</fullName>
    </submittedName>
</protein>
<dbReference type="EMBL" id="MU274902">
    <property type="protein sequence ID" value="KAI0093345.1"/>
    <property type="molecule type" value="Genomic_DNA"/>
</dbReference>